<evidence type="ECO:0000256" key="1">
    <source>
        <dbReference type="SAM" id="MobiDB-lite"/>
    </source>
</evidence>
<comment type="caution">
    <text evidence="2">The sequence shown here is derived from an EMBL/GenBank/DDBJ whole genome shotgun (WGS) entry which is preliminary data.</text>
</comment>
<gene>
    <name evidence="2" type="ORF">S03H2_25062</name>
</gene>
<feature type="non-terminal residue" evidence="2">
    <location>
        <position position="1"/>
    </location>
</feature>
<dbReference type="EMBL" id="BARU01014081">
    <property type="protein sequence ID" value="GAH31360.1"/>
    <property type="molecule type" value="Genomic_DNA"/>
</dbReference>
<reference evidence="2" key="1">
    <citation type="journal article" date="2014" name="Front. Microbiol.">
        <title>High frequency of phylogenetically diverse reductive dehalogenase-homologous genes in deep subseafloor sedimentary metagenomes.</title>
        <authorList>
            <person name="Kawai M."/>
            <person name="Futagami T."/>
            <person name="Toyoda A."/>
            <person name="Takaki Y."/>
            <person name="Nishi S."/>
            <person name="Hori S."/>
            <person name="Arai W."/>
            <person name="Tsubouchi T."/>
            <person name="Morono Y."/>
            <person name="Uchiyama I."/>
            <person name="Ito T."/>
            <person name="Fujiyama A."/>
            <person name="Inagaki F."/>
            <person name="Takami H."/>
        </authorList>
    </citation>
    <scope>NUCLEOTIDE SEQUENCE</scope>
    <source>
        <strain evidence="2">Expedition CK06-06</strain>
    </source>
</reference>
<dbReference type="AlphaFoldDB" id="X1FFQ5"/>
<accession>X1FFQ5</accession>
<evidence type="ECO:0000313" key="2">
    <source>
        <dbReference type="EMBL" id="GAH31360.1"/>
    </source>
</evidence>
<feature type="region of interest" description="Disordered" evidence="1">
    <location>
        <begin position="29"/>
        <end position="57"/>
    </location>
</feature>
<sequence>RENLPRDDYRDPGPYVFPTGSVAYEVETLAPQPHQDQSSPPGEGAATPMKAMKMRKM</sequence>
<organism evidence="2">
    <name type="scientific">marine sediment metagenome</name>
    <dbReference type="NCBI Taxonomy" id="412755"/>
    <lineage>
        <taxon>unclassified sequences</taxon>
        <taxon>metagenomes</taxon>
        <taxon>ecological metagenomes</taxon>
    </lineage>
</organism>
<name>X1FFQ5_9ZZZZ</name>
<protein>
    <submittedName>
        <fullName evidence="2">Uncharacterized protein</fullName>
    </submittedName>
</protein>
<proteinExistence type="predicted"/>